<reference evidence="1" key="1">
    <citation type="submission" date="2022-10" db="EMBL/GenBank/DDBJ databases">
        <title>Puccinia triticina Genome sequencing and assembly.</title>
        <authorList>
            <person name="Li C."/>
        </authorList>
    </citation>
    <scope>NUCLEOTIDE SEQUENCE</scope>
    <source>
        <strain evidence="1">Pt15</strain>
    </source>
</reference>
<evidence type="ECO:0000313" key="2">
    <source>
        <dbReference type="Proteomes" id="UP001164743"/>
    </source>
</evidence>
<keyword evidence="2" id="KW-1185">Reference proteome</keyword>
<organism evidence="1 2">
    <name type="scientific">Puccinia triticina</name>
    <dbReference type="NCBI Taxonomy" id="208348"/>
    <lineage>
        <taxon>Eukaryota</taxon>
        <taxon>Fungi</taxon>
        <taxon>Dikarya</taxon>
        <taxon>Basidiomycota</taxon>
        <taxon>Pucciniomycotina</taxon>
        <taxon>Pucciniomycetes</taxon>
        <taxon>Pucciniales</taxon>
        <taxon>Pucciniaceae</taxon>
        <taxon>Puccinia</taxon>
    </lineage>
</organism>
<dbReference type="Proteomes" id="UP001164743">
    <property type="component" value="Chromosome 12A"/>
</dbReference>
<dbReference type="GeneID" id="77802845"/>
<sequence length="115" mass="12896">MIPQPNRDQALLRSFLGNLSRSCYWSSFIRPLIFLILTYQLRHHYPTAQSSAKKLLDQLQLPHPPIPPPKWGRVGALSRRTSSAGATLAPLGLSDAPCHEPGRHRDAPIWHPYAA</sequence>
<protein>
    <submittedName>
        <fullName evidence="1">Uncharacterized protein</fullName>
    </submittedName>
</protein>
<dbReference type="EMBL" id="CP110432">
    <property type="protein sequence ID" value="WAQ90361.1"/>
    <property type="molecule type" value="Genomic_DNA"/>
</dbReference>
<proteinExistence type="predicted"/>
<name>A0ABY7CYT4_9BASI</name>
<accession>A0ABY7CYT4</accession>
<dbReference type="RefSeq" id="XP_053025916.1">
    <property type="nucleotide sequence ID" value="XM_053161950.1"/>
</dbReference>
<gene>
    <name evidence="1" type="ORF">PtA15_12A350</name>
</gene>
<evidence type="ECO:0000313" key="1">
    <source>
        <dbReference type="EMBL" id="WAQ90361.1"/>
    </source>
</evidence>